<keyword evidence="4 11" id="KW-0067">ATP-binding</keyword>
<dbReference type="GO" id="GO:0046496">
    <property type="term" value="P:nicotinamide nucleotide metabolic process"/>
    <property type="evidence" value="ECO:0007669"/>
    <property type="project" value="UniProtKB-UniRule"/>
</dbReference>
<dbReference type="PANTHER" id="PTHR12592:SF0">
    <property type="entry name" value="ATP-DEPENDENT (S)-NAD(P)H-HYDRATE DEHYDRATASE"/>
    <property type="match status" value="1"/>
</dbReference>
<organism evidence="15 16">
    <name type="scientific">Bifidobacterium [indicum] DSM 20214 = LMG 11587</name>
    <dbReference type="NCBI Taxonomy" id="1341694"/>
    <lineage>
        <taxon>Bacteria</taxon>
        <taxon>Bacillati</taxon>
        <taxon>Actinomycetota</taxon>
        <taxon>Actinomycetes</taxon>
        <taxon>Bifidobacteriales</taxon>
        <taxon>Bifidobacteriaceae</taxon>
        <taxon>Bifidobacterium</taxon>
    </lineage>
</organism>
<dbReference type="EMBL" id="CP006018">
    <property type="protein sequence ID" value="AIC91924.1"/>
    <property type="molecule type" value="Genomic_DNA"/>
</dbReference>
<dbReference type="OrthoDB" id="9806925at2"/>
<feature type="domain" description="YjeF N-terminal" evidence="14">
    <location>
        <begin position="17"/>
        <end position="264"/>
    </location>
</feature>
<dbReference type="PANTHER" id="PTHR12592">
    <property type="entry name" value="ATP-DEPENDENT (S)-NAD(P)H-HYDRATE DEHYDRATASE FAMILY MEMBER"/>
    <property type="match status" value="1"/>
</dbReference>
<dbReference type="HAMAP" id="MF_01966">
    <property type="entry name" value="NADHX_epimerase"/>
    <property type="match status" value="1"/>
</dbReference>
<dbReference type="Proteomes" id="UP000028569">
    <property type="component" value="Chromosome"/>
</dbReference>
<dbReference type="Pfam" id="PF03853">
    <property type="entry name" value="YjeF_N"/>
    <property type="match status" value="1"/>
</dbReference>
<evidence type="ECO:0000256" key="1">
    <source>
        <dbReference type="ARBA" id="ARBA00006001"/>
    </source>
</evidence>
<dbReference type="InterPro" id="IPR004443">
    <property type="entry name" value="YjeF_N_dom"/>
</dbReference>
<evidence type="ECO:0000256" key="4">
    <source>
        <dbReference type="ARBA" id="ARBA00022840"/>
    </source>
</evidence>
<feature type="binding site" evidence="11">
    <location>
        <begin position="468"/>
        <end position="472"/>
    </location>
    <ligand>
        <name>AMP</name>
        <dbReference type="ChEBI" id="CHEBI:456215"/>
    </ligand>
</feature>
<dbReference type="KEGG" id="bii:BINDI_0649"/>
<comment type="similarity">
    <text evidence="12">Belongs to the NnrE/AIBP family.</text>
</comment>
<dbReference type="InterPro" id="IPR029056">
    <property type="entry name" value="Ribokinase-like"/>
</dbReference>
<dbReference type="GO" id="GO:0005524">
    <property type="term" value="F:ATP binding"/>
    <property type="evidence" value="ECO:0007669"/>
    <property type="project" value="UniProtKB-KW"/>
</dbReference>
<comment type="function">
    <text evidence="12">Catalyzes the epimerization of the S- and R-forms of NAD(P)HX, a damaged form of NAD(P)H that is a result of enzymatic or heat-dependent hydration. This is a prerequisite for the S-specific NAD(P)H-hydrate dehydratase to allow the repair of both epimers of NAD(P)HX.</text>
</comment>
<gene>
    <name evidence="12" type="primary">nnrE</name>
    <name evidence="11" type="synonym">nnrD</name>
    <name evidence="15" type="ORF">BINDI_0649</name>
</gene>
<feature type="binding site" evidence="12">
    <location>
        <begin position="75"/>
        <end position="79"/>
    </location>
    <ligand>
        <name>(6S)-NADPHX</name>
        <dbReference type="ChEBI" id="CHEBI:64076"/>
    </ligand>
</feature>
<comment type="catalytic activity">
    <reaction evidence="12">
        <text>(6R)-NADHX = (6S)-NADHX</text>
        <dbReference type="Rhea" id="RHEA:32215"/>
        <dbReference type="ChEBI" id="CHEBI:64074"/>
        <dbReference type="ChEBI" id="CHEBI:64075"/>
        <dbReference type="EC" id="5.1.99.6"/>
    </reaction>
</comment>
<comment type="catalytic activity">
    <reaction evidence="10 11">
        <text>(6S)-NADPHX + ADP = AMP + phosphate + NADPH + H(+)</text>
        <dbReference type="Rhea" id="RHEA:32235"/>
        <dbReference type="ChEBI" id="CHEBI:15378"/>
        <dbReference type="ChEBI" id="CHEBI:43474"/>
        <dbReference type="ChEBI" id="CHEBI:57783"/>
        <dbReference type="ChEBI" id="CHEBI:64076"/>
        <dbReference type="ChEBI" id="CHEBI:456215"/>
        <dbReference type="ChEBI" id="CHEBI:456216"/>
        <dbReference type="EC" id="4.2.1.136"/>
    </reaction>
</comment>
<dbReference type="SUPFAM" id="SSF64153">
    <property type="entry name" value="YjeF N-terminal domain-like"/>
    <property type="match status" value="1"/>
</dbReference>
<feature type="binding site" evidence="12">
    <location>
        <begin position="162"/>
        <end position="168"/>
    </location>
    <ligand>
        <name>(6S)-NADPHX</name>
        <dbReference type="ChEBI" id="CHEBI:64076"/>
    </ligand>
</feature>
<evidence type="ECO:0000256" key="11">
    <source>
        <dbReference type="HAMAP-Rule" id="MF_01965"/>
    </source>
</evidence>
<keyword evidence="6 11" id="KW-0520">NAD</keyword>
<keyword evidence="7 11" id="KW-0456">Lyase</keyword>
<comment type="caution">
    <text evidence="12">Lacks conserved residue(s) required for the propagation of feature annotation.</text>
</comment>
<dbReference type="CDD" id="cd01171">
    <property type="entry name" value="YXKO-related"/>
    <property type="match status" value="1"/>
</dbReference>
<evidence type="ECO:0000256" key="10">
    <source>
        <dbReference type="ARBA" id="ARBA00049209"/>
    </source>
</evidence>
<feature type="binding site" evidence="11">
    <location>
        <position position="306"/>
    </location>
    <ligand>
        <name>(6S)-NADPHX</name>
        <dbReference type="ChEBI" id="CHEBI:64076"/>
    </ligand>
</feature>
<comment type="function">
    <text evidence="8">Bifunctional enzyme that catalyzes the epimerization of the S- and R-forms of NAD(P)HX and the dehydration of the S-form of NAD(P)HX at the expense of ADP, which is converted to AMP. This allows the repair of both epimers of NAD(P)HX, a damaged form of NAD(P)H that is a result of enzymatic or heat-dependent hydration.</text>
</comment>
<feature type="domain" description="YjeF C-terminal" evidence="13">
    <location>
        <begin position="271"/>
        <end position="605"/>
    </location>
</feature>
<keyword evidence="15" id="KW-0808">Transferase</keyword>
<dbReference type="EC" id="4.2.1.136" evidence="11"/>
<sequence length="638" mass="65820">MKPSLEDKNRTYGDLTTKAYSADTIRSLEEPFLEEGVPLMRMAADSLTTVARLMMSEAKIDPDTARIVLLAGAGNNGGDGLLASADLARRGADVTVIATGRSLDREGASALLRAGGVVMALDPLATIPDCDIPEGASQAADALAEAVELCQDADLVIDAMAGIGLRGALHGIPAALAIEIGEDGRLPHRLVPSATSDRRTPLVLAVDAPSGVDIDGGTLPGAYIPADVTVTMGALKPCLMLPPAAYICGRLVLVDFGFNTSALAPTVECMTSGTCASLLRVPRIDDTKYSRGVVGLVTGSDQYHGAALLSSTAAANANVGMIRYHGPDSVGQLILSSIPEAVLGTGRVESWVLGSGVPSQAALNQMDDAPDSNGDGQRDLISSLLNRQAQDEEEGHTGTDPAMVIDAGALDLLPDRIGPLGILTPHAGEMASLLGARGEGVESEDVLAAPVQWAIRAWELTGATVLLKGAVTVVVGDDGTGQPRVMTTGFGPAWLSTAGSGDVLAGTIGALLAQNADLIEDEPEAVVDLVAAGTYLHGLAGALASESGQAGWEAPLVFQPRHPQAFIEQIQEESNEGSSHAHGPLGHPIRASEIAEHLPQAVGTLLSGHTALDSGSNRGDNDQDRESSLFFEHSSLWF</sequence>
<keyword evidence="12" id="KW-0413">Isomerase</keyword>
<comment type="catalytic activity">
    <reaction evidence="9 11">
        <text>(6S)-NADHX + ADP = AMP + phosphate + NADH + H(+)</text>
        <dbReference type="Rhea" id="RHEA:32223"/>
        <dbReference type="ChEBI" id="CHEBI:15378"/>
        <dbReference type="ChEBI" id="CHEBI:43474"/>
        <dbReference type="ChEBI" id="CHEBI:57945"/>
        <dbReference type="ChEBI" id="CHEBI:64074"/>
        <dbReference type="ChEBI" id="CHEBI:456215"/>
        <dbReference type="ChEBI" id="CHEBI:456216"/>
        <dbReference type="EC" id="4.2.1.136"/>
    </reaction>
</comment>
<feature type="binding site" evidence="11">
    <location>
        <position position="426"/>
    </location>
    <ligand>
        <name>(6S)-NADPHX</name>
        <dbReference type="ChEBI" id="CHEBI:64076"/>
    </ligand>
</feature>
<comment type="similarity">
    <text evidence="11">Belongs to the NnrD/CARKD family.</text>
</comment>
<evidence type="ECO:0000256" key="8">
    <source>
        <dbReference type="ARBA" id="ARBA00025153"/>
    </source>
</evidence>
<keyword evidence="5 11" id="KW-0521">NADP</keyword>
<keyword evidence="15" id="KW-0418">Kinase</keyword>
<comment type="cofactor">
    <cofactor evidence="12">
        <name>K(+)</name>
        <dbReference type="ChEBI" id="CHEBI:29103"/>
    </cofactor>
    <text evidence="12">Binds 1 potassium ion per subunit.</text>
</comment>
<feature type="binding site" evidence="12">
    <location>
        <position position="76"/>
    </location>
    <ligand>
        <name>K(+)</name>
        <dbReference type="ChEBI" id="CHEBI:29103"/>
    </ligand>
</feature>
<dbReference type="InterPro" id="IPR000631">
    <property type="entry name" value="CARKD"/>
</dbReference>
<dbReference type="RefSeq" id="WP_033490104.1">
    <property type="nucleotide sequence ID" value="NZ_CP006018.1"/>
</dbReference>
<keyword evidence="12" id="KW-0630">Potassium</keyword>
<feature type="binding site" evidence="12">
    <location>
        <position position="207"/>
    </location>
    <ligand>
        <name>(6S)-NADPHX</name>
        <dbReference type="ChEBI" id="CHEBI:64076"/>
    </ligand>
</feature>
<dbReference type="InterPro" id="IPR017953">
    <property type="entry name" value="Carbohydrate_kinase_pred_CS"/>
</dbReference>
<evidence type="ECO:0000256" key="6">
    <source>
        <dbReference type="ARBA" id="ARBA00023027"/>
    </source>
</evidence>
<dbReference type="Pfam" id="PF01256">
    <property type="entry name" value="Carb_kinase"/>
    <property type="match status" value="1"/>
</dbReference>
<comment type="subunit">
    <text evidence="11">Homotetramer.</text>
</comment>
<feature type="binding site" evidence="12">
    <location>
        <position position="210"/>
    </location>
    <ligand>
        <name>K(+)</name>
        <dbReference type="ChEBI" id="CHEBI:29103"/>
    </ligand>
</feature>
<dbReference type="GO" id="GO:0052855">
    <property type="term" value="F:ADP-dependent NAD(P)H-hydrate dehydratase activity"/>
    <property type="evidence" value="ECO:0007669"/>
    <property type="project" value="UniProtKB-UniRule"/>
</dbReference>
<dbReference type="SUPFAM" id="SSF53613">
    <property type="entry name" value="Ribokinase-like"/>
    <property type="match status" value="1"/>
</dbReference>
<comment type="catalytic activity">
    <reaction evidence="12">
        <text>(6R)-NADPHX = (6S)-NADPHX</text>
        <dbReference type="Rhea" id="RHEA:32227"/>
        <dbReference type="ChEBI" id="CHEBI:64076"/>
        <dbReference type="ChEBI" id="CHEBI:64077"/>
        <dbReference type="EC" id="5.1.99.6"/>
    </reaction>
</comment>
<dbReference type="GO" id="GO:0016301">
    <property type="term" value="F:kinase activity"/>
    <property type="evidence" value="ECO:0007669"/>
    <property type="project" value="UniProtKB-KW"/>
</dbReference>
<dbReference type="EC" id="5.1.99.6" evidence="12"/>
<dbReference type="HOGENOM" id="CLU_024853_4_0_11"/>
<evidence type="ECO:0000313" key="15">
    <source>
        <dbReference type="EMBL" id="AIC91924.1"/>
    </source>
</evidence>
<dbReference type="Gene3D" id="3.40.1190.20">
    <property type="match status" value="1"/>
</dbReference>
<comment type="function">
    <text evidence="11">Catalyzes the dehydration of the S-form of NAD(P)HX at the expense of ADP, which is converted to AMP. Together with NAD(P)HX epimerase, which catalyzes the epimerization of the S- and R-forms, the enzyme allows the repair of both epimers of NAD(P)HX, a damaged form of NAD(P)H that is a result of enzymatic or heat-dependent hydration.</text>
</comment>
<comment type="similarity">
    <text evidence="1">In the N-terminal section; belongs to the NnrE/AIBP family.</text>
</comment>
<protein>
    <recommendedName>
        <fullName evidence="11 12">Multifunctional fusion protein</fullName>
    </recommendedName>
    <domain>
        <recommendedName>
            <fullName evidence="11">ADP-dependent (S)-NAD(P)H-hydrate dehydratase</fullName>
            <ecNumber evidence="11">4.2.1.136</ecNumber>
        </recommendedName>
        <alternativeName>
            <fullName evidence="11">ADP-dependent NAD(P)HX dehydratase</fullName>
        </alternativeName>
    </domain>
    <domain>
        <recommendedName>
            <fullName evidence="12">NAD(P)H-hydrate epimerase</fullName>
            <ecNumber evidence="12">5.1.99.6</ecNumber>
        </recommendedName>
        <alternativeName>
            <fullName evidence="12">NAD(P)HX epimerase</fullName>
        </alternativeName>
    </domain>
</protein>
<dbReference type="HAMAP" id="MF_01965">
    <property type="entry name" value="NADHX_dehydratase"/>
    <property type="match status" value="1"/>
</dbReference>
<feature type="binding site" evidence="12">
    <location>
        <position position="158"/>
    </location>
    <ligand>
        <name>K(+)</name>
        <dbReference type="ChEBI" id="CHEBI:29103"/>
    </ligand>
</feature>
<keyword evidence="3 11" id="KW-0547">Nucleotide-binding</keyword>
<comment type="similarity">
    <text evidence="2">In the C-terminal section; belongs to the NnrD/CARKD family.</text>
</comment>
<dbReference type="GO" id="GO:0110051">
    <property type="term" value="P:metabolite repair"/>
    <property type="evidence" value="ECO:0007669"/>
    <property type="project" value="TreeGrafter"/>
</dbReference>
<reference evidence="15 16" key="1">
    <citation type="journal article" date="2014" name="Appl. Environ. Microbiol.">
        <title>Genomic encyclopedia of type strains of the genus Bifidobacterium.</title>
        <authorList>
            <person name="Milani C."/>
            <person name="Lugli G.A."/>
            <person name="Duranti S."/>
            <person name="Turroni F."/>
            <person name="Bottacini F."/>
            <person name="Mangifesta M."/>
            <person name="Sanchez B."/>
            <person name="Viappiani A."/>
            <person name="Mancabelli L."/>
            <person name="Taminiau B."/>
            <person name="Delcenserie V."/>
            <person name="Barrangou R."/>
            <person name="Margolles A."/>
            <person name="van Sinderen D."/>
            <person name="Ventura M."/>
        </authorList>
    </citation>
    <scope>NUCLEOTIDE SEQUENCE [LARGE SCALE GENOMIC DNA]</scope>
    <source>
        <strain evidence="15 16">LMG 11587</strain>
    </source>
</reference>
<dbReference type="Gene3D" id="3.40.50.10260">
    <property type="entry name" value="YjeF N-terminal domain"/>
    <property type="match status" value="1"/>
</dbReference>
<evidence type="ECO:0000256" key="5">
    <source>
        <dbReference type="ARBA" id="ARBA00022857"/>
    </source>
</evidence>
<evidence type="ECO:0000256" key="2">
    <source>
        <dbReference type="ARBA" id="ARBA00009524"/>
    </source>
</evidence>
<name>A0A087VUC3_9BIFI</name>
<evidence type="ECO:0000256" key="7">
    <source>
        <dbReference type="ARBA" id="ARBA00023239"/>
    </source>
</evidence>
<evidence type="ECO:0000256" key="3">
    <source>
        <dbReference type="ARBA" id="ARBA00022741"/>
    </source>
</evidence>
<feature type="binding site" evidence="11">
    <location>
        <position position="374"/>
    </location>
    <ligand>
        <name>(6S)-NADPHX</name>
        <dbReference type="ChEBI" id="CHEBI:64076"/>
    </ligand>
</feature>
<feature type="binding site" evidence="11">
    <location>
        <position position="501"/>
    </location>
    <ligand>
        <name>AMP</name>
        <dbReference type="ChEBI" id="CHEBI:456215"/>
    </ligand>
</feature>
<evidence type="ECO:0000259" key="14">
    <source>
        <dbReference type="PROSITE" id="PS51385"/>
    </source>
</evidence>
<proteinExistence type="inferred from homology"/>
<feature type="binding site" evidence="11">
    <location>
        <position position="502"/>
    </location>
    <ligand>
        <name>(6S)-NADPHX</name>
        <dbReference type="ChEBI" id="CHEBI:64076"/>
    </ligand>
</feature>
<dbReference type="PROSITE" id="PS51383">
    <property type="entry name" value="YJEF_C_3"/>
    <property type="match status" value="1"/>
</dbReference>
<dbReference type="GO" id="GO:0052856">
    <property type="term" value="F:NAD(P)HX epimerase activity"/>
    <property type="evidence" value="ECO:0007669"/>
    <property type="project" value="UniProtKB-UniRule"/>
</dbReference>
<evidence type="ECO:0000313" key="16">
    <source>
        <dbReference type="Proteomes" id="UP000028569"/>
    </source>
</evidence>
<keyword evidence="16" id="KW-1185">Reference proteome</keyword>
<keyword evidence="12" id="KW-0479">Metal-binding</keyword>
<dbReference type="PROSITE" id="PS51385">
    <property type="entry name" value="YJEF_N"/>
    <property type="match status" value="1"/>
</dbReference>
<dbReference type="InterPro" id="IPR036652">
    <property type="entry name" value="YjeF_N_dom_sf"/>
</dbReference>
<dbReference type="AlphaFoldDB" id="A0A087VUC3"/>
<evidence type="ECO:0000256" key="12">
    <source>
        <dbReference type="HAMAP-Rule" id="MF_01966"/>
    </source>
</evidence>
<dbReference type="PROSITE" id="PS01050">
    <property type="entry name" value="YJEF_C_2"/>
    <property type="match status" value="1"/>
</dbReference>
<accession>A0A087VUC3</accession>
<evidence type="ECO:0000256" key="9">
    <source>
        <dbReference type="ARBA" id="ARBA00048238"/>
    </source>
</evidence>
<evidence type="ECO:0000259" key="13">
    <source>
        <dbReference type="PROSITE" id="PS51383"/>
    </source>
</evidence>
<dbReference type="GO" id="GO:0046872">
    <property type="term" value="F:metal ion binding"/>
    <property type="evidence" value="ECO:0007669"/>
    <property type="project" value="UniProtKB-KW"/>
</dbReference>
<comment type="cofactor">
    <cofactor evidence="11">
        <name>Mg(2+)</name>
        <dbReference type="ChEBI" id="CHEBI:18420"/>
    </cofactor>
</comment>